<gene>
    <name evidence="1" type="ORF">GCM10023116_27480</name>
</gene>
<name>A0ABP8V5W4_9GAMM</name>
<dbReference type="Proteomes" id="UP001500604">
    <property type="component" value="Unassembled WGS sequence"/>
</dbReference>
<comment type="caution">
    <text evidence="1">The sequence shown here is derived from an EMBL/GenBank/DDBJ whole genome shotgun (WGS) entry which is preliminary data.</text>
</comment>
<protein>
    <submittedName>
        <fullName evidence="1">Uncharacterized protein</fullName>
    </submittedName>
</protein>
<dbReference type="EMBL" id="BAABFL010000398">
    <property type="protein sequence ID" value="GAA4650465.1"/>
    <property type="molecule type" value="Genomic_DNA"/>
</dbReference>
<proteinExistence type="predicted"/>
<accession>A0ABP8V5W4</accession>
<keyword evidence="2" id="KW-1185">Reference proteome</keyword>
<organism evidence="1 2">
    <name type="scientific">Kistimonas scapharcae</name>
    <dbReference type="NCBI Taxonomy" id="1036133"/>
    <lineage>
        <taxon>Bacteria</taxon>
        <taxon>Pseudomonadati</taxon>
        <taxon>Pseudomonadota</taxon>
        <taxon>Gammaproteobacteria</taxon>
        <taxon>Oceanospirillales</taxon>
        <taxon>Endozoicomonadaceae</taxon>
        <taxon>Kistimonas</taxon>
    </lineage>
</organism>
<evidence type="ECO:0000313" key="2">
    <source>
        <dbReference type="Proteomes" id="UP001500604"/>
    </source>
</evidence>
<dbReference type="RefSeq" id="WP_345196649.1">
    <property type="nucleotide sequence ID" value="NZ_BAABFL010000398.1"/>
</dbReference>
<reference evidence="2" key="1">
    <citation type="journal article" date="2019" name="Int. J. Syst. Evol. Microbiol.">
        <title>The Global Catalogue of Microorganisms (GCM) 10K type strain sequencing project: providing services to taxonomists for standard genome sequencing and annotation.</title>
        <authorList>
            <consortium name="The Broad Institute Genomics Platform"/>
            <consortium name="The Broad Institute Genome Sequencing Center for Infectious Disease"/>
            <person name="Wu L."/>
            <person name="Ma J."/>
        </authorList>
    </citation>
    <scope>NUCLEOTIDE SEQUENCE [LARGE SCALE GENOMIC DNA]</scope>
    <source>
        <strain evidence="2">JCM 17805</strain>
    </source>
</reference>
<evidence type="ECO:0000313" key="1">
    <source>
        <dbReference type="EMBL" id="GAA4650465.1"/>
    </source>
</evidence>
<sequence>MNQYVETKVNIPITEQEKDRARLREKKYVGNIPEHSQRLKARMHFSNGETREVDIYETKVALVDERRRLRRRDYEYKYYVMHNEEERTVLRVKPAATYYDSPNRPTREFTDFYPVLKREPRVN</sequence>